<reference evidence="1" key="1">
    <citation type="submission" date="2024-02" db="EMBL/GenBank/DDBJ databases">
        <title>Metagenome Assembled Genome of Zalaria obscura JY119.</title>
        <authorList>
            <person name="Vighnesh L."/>
            <person name="Jagadeeshwari U."/>
            <person name="Venkata Ramana C."/>
            <person name="Sasikala C."/>
        </authorList>
    </citation>
    <scope>NUCLEOTIDE SEQUENCE</scope>
    <source>
        <strain evidence="1">JY119</strain>
    </source>
</reference>
<name>A0ACC3S932_9PEZI</name>
<evidence type="ECO:0000313" key="2">
    <source>
        <dbReference type="Proteomes" id="UP001320706"/>
    </source>
</evidence>
<accession>A0ACC3S932</accession>
<organism evidence="1 2">
    <name type="scientific">Zalaria obscura</name>
    <dbReference type="NCBI Taxonomy" id="2024903"/>
    <lineage>
        <taxon>Eukaryota</taxon>
        <taxon>Fungi</taxon>
        <taxon>Dikarya</taxon>
        <taxon>Ascomycota</taxon>
        <taxon>Pezizomycotina</taxon>
        <taxon>Dothideomycetes</taxon>
        <taxon>Dothideomycetidae</taxon>
        <taxon>Dothideales</taxon>
        <taxon>Zalariaceae</taxon>
        <taxon>Zalaria</taxon>
    </lineage>
</organism>
<sequence length="229" mass="25795">MLAYPFLGGIMCGRLHCDDWLSYASAIRLALPIQRLSRITLTCLLLCPQQRKQLTIPPWTHLLHNRWLPFAGPQPDKRECALNTTETRRVRSCTRSQSVYSSVNDGYPIKLFLFSFGCVEDNAKGMSGACNITELMEGALMVARTLLFSACVFSQVPLSDTETQRCLAFSWPVLSWWLELFTMLMKNTLWGAANRSISLTSRLTWLFAYSCVYGGVKNMSDACNMTGAH</sequence>
<comment type="caution">
    <text evidence="1">The sequence shown here is derived from an EMBL/GenBank/DDBJ whole genome shotgun (WGS) entry which is preliminary data.</text>
</comment>
<dbReference type="Proteomes" id="UP001320706">
    <property type="component" value="Unassembled WGS sequence"/>
</dbReference>
<proteinExistence type="predicted"/>
<evidence type="ECO:0000313" key="1">
    <source>
        <dbReference type="EMBL" id="KAK8198636.1"/>
    </source>
</evidence>
<protein>
    <submittedName>
        <fullName evidence="1">Uncharacterized protein</fullName>
    </submittedName>
</protein>
<gene>
    <name evidence="1" type="ORF">M8818_006503</name>
</gene>
<keyword evidence="2" id="KW-1185">Reference proteome</keyword>
<dbReference type="EMBL" id="JAMKPW020000040">
    <property type="protein sequence ID" value="KAK8198636.1"/>
    <property type="molecule type" value="Genomic_DNA"/>
</dbReference>